<gene>
    <name evidence="6" type="ORF">HMPREF1054_0451</name>
</gene>
<protein>
    <submittedName>
        <fullName evidence="6">Exopolysaccharide phosphotransferase cps2G family protein</fullName>
    </submittedName>
</protein>
<dbReference type="GO" id="GO:0000271">
    <property type="term" value="P:polysaccharide biosynthetic process"/>
    <property type="evidence" value="ECO:0007669"/>
    <property type="project" value="UniProtKB-KW"/>
</dbReference>
<dbReference type="Pfam" id="PF11380">
    <property type="entry name" value="Stealth_CR2"/>
    <property type="match status" value="1"/>
</dbReference>
<evidence type="ECO:0000256" key="3">
    <source>
        <dbReference type="ARBA" id="ARBA00023169"/>
    </source>
</evidence>
<dbReference type="Proteomes" id="UP000003345">
    <property type="component" value="Unassembled WGS sequence"/>
</dbReference>
<evidence type="ECO:0000259" key="4">
    <source>
        <dbReference type="Pfam" id="PF11380"/>
    </source>
</evidence>
<evidence type="ECO:0000259" key="5">
    <source>
        <dbReference type="Pfam" id="PF17101"/>
    </source>
</evidence>
<name>I2NEX0_9PAST</name>
<dbReference type="RefSeq" id="WP_005709389.1">
    <property type="nucleotide sequence ID" value="NZ_AJMU01000067.1"/>
</dbReference>
<evidence type="ECO:0000256" key="1">
    <source>
        <dbReference type="ARBA" id="ARBA00007583"/>
    </source>
</evidence>
<dbReference type="GO" id="GO:0016772">
    <property type="term" value="F:transferase activity, transferring phosphorus-containing groups"/>
    <property type="evidence" value="ECO:0007669"/>
    <property type="project" value="InterPro"/>
</dbReference>
<dbReference type="PANTHER" id="PTHR24045:SF0">
    <property type="entry name" value="N-ACETYLGLUCOSAMINE-1-PHOSPHOTRANSFERASE SUBUNITS ALPHA_BETA"/>
    <property type="match status" value="1"/>
</dbReference>
<comment type="similarity">
    <text evidence="1">Belongs to the stealth family.</text>
</comment>
<dbReference type="EMBL" id="AJMU01000067">
    <property type="protein sequence ID" value="EIG24381.1"/>
    <property type="molecule type" value="Genomic_DNA"/>
</dbReference>
<feature type="domain" description="Stealth protein CR1 conserved region 1" evidence="5">
    <location>
        <begin position="5"/>
        <end position="26"/>
    </location>
</feature>
<reference evidence="6 7" key="1">
    <citation type="submission" date="2012-04" db="EMBL/GenBank/DDBJ databases">
        <authorList>
            <person name="Harkins D.M."/>
            <person name="Madupu R."/>
            <person name="Durkin A.S."/>
            <person name="Torralba M."/>
            <person name="Methe B."/>
            <person name="Sutton G.G."/>
            <person name="Nelson K.E."/>
        </authorList>
    </citation>
    <scope>NUCLEOTIDE SEQUENCE [LARGE SCALE GENOMIC DNA]</scope>
    <source>
        <strain evidence="6 7">HK411</strain>
    </source>
</reference>
<dbReference type="Pfam" id="PF17101">
    <property type="entry name" value="Stealth_CR1"/>
    <property type="match status" value="1"/>
</dbReference>
<dbReference type="OrthoDB" id="9776077at2"/>
<dbReference type="eggNOG" id="COG0438">
    <property type="taxonomic scope" value="Bacteria"/>
</dbReference>
<evidence type="ECO:0000256" key="2">
    <source>
        <dbReference type="ARBA" id="ARBA00022679"/>
    </source>
</evidence>
<dbReference type="PANTHER" id="PTHR24045">
    <property type="match status" value="1"/>
</dbReference>
<comment type="caution">
    <text evidence="6">The sequence shown here is derived from an EMBL/GenBank/DDBJ whole genome shotgun (WGS) entry which is preliminary data.</text>
</comment>
<dbReference type="AlphaFoldDB" id="I2NEX0"/>
<proteinExistence type="inferred from homology"/>
<evidence type="ECO:0000313" key="6">
    <source>
        <dbReference type="EMBL" id="EIG24381.1"/>
    </source>
</evidence>
<feature type="domain" description="Stealth protein CR2 conserved region 2" evidence="4">
    <location>
        <begin position="40"/>
        <end position="145"/>
    </location>
</feature>
<keyword evidence="2 6" id="KW-0808">Transferase</keyword>
<sequence>MKNDKIDFVVTWVDGNDPKWKSEKEKHFFNINKTLNSDARFRDWDIFKYWFRAVEKYAPWVNKIFLITEGHIPDWLNLEHPKLIHIKHSDYIDSQYLPTFNSNVIELNILNIKDLSDKFVLFNDDTFINSKVTAEDFFTNNGLPKDLGIFSPIVPKFGGIASTVLNNLEIINKYFNQREILKKNFKKFFNLYYGKHLIKNLCTLPWKPVLGYYDAHLPVSYDKNYFNKVFELEKEQFNKTFETKFREKTNVNHWLIRYWQLSEGFFSPRNINFGRYYDISDELFNILLDIRNSKHKLICLNDGNDLPNFDSAKENLIKEFEKKYNIKSLFEK</sequence>
<dbReference type="InterPro" id="IPR021520">
    <property type="entry name" value="Stealth_CR2"/>
</dbReference>
<dbReference type="InterPro" id="IPR031358">
    <property type="entry name" value="Stealth_CR1"/>
</dbReference>
<keyword evidence="3" id="KW-0270">Exopolysaccharide synthesis</keyword>
<accession>I2NEX0</accession>
<dbReference type="PATRIC" id="fig|1095743.3.peg.1460"/>
<evidence type="ECO:0000313" key="7">
    <source>
        <dbReference type="Proteomes" id="UP000003345"/>
    </source>
</evidence>
<dbReference type="InterPro" id="IPR047141">
    <property type="entry name" value="Stealth"/>
</dbReference>
<organism evidence="6 7">
    <name type="scientific">Haemophilus paraphrohaemolyticus HK411</name>
    <dbReference type="NCBI Taxonomy" id="1095743"/>
    <lineage>
        <taxon>Bacteria</taxon>
        <taxon>Pseudomonadati</taxon>
        <taxon>Pseudomonadota</taxon>
        <taxon>Gammaproteobacteria</taxon>
        <taxon>Pasteurellales</taxon>
        <taxon>Pasteurellaceae</taxon>
        <taxon>Haemophilus</taxon>
    </lineage>
</organism>